<gene>
    <name evidence="2" type="ORF">SACC_23760</name>
</gene>
<dbReference type="EMBL" id="AP025226">
    <property type="protein sequence ID" value="BDB99359.1"/>
    <property type="molecule type" value="Genomic_DNA"/>
</dbReference>
<feature type="transmembrane region" description="Helical" evidence="1">
    <location>
        <begin position="62"/>
        <end position="85"/>
    </location>
</feature>
<organism evidence="2 3">
    <name type="scientific">Saccharolobus caldissimus</name>
    <dbReference type="NCBI Taxonomy" id="1702097"/>
    <lineage>
        <taxon>Archaea</taxon>
        <taxon>Thermoproteota</taxon>
        <taxon>Thermoprotei</taxon>
        <taxon>Sulfolobales</taxon>
        <taxon>Sulfolobaceae</taxon>
        <taxon>Saccharolobus</taxon>
    </lineage>
</organism>
<evidence type="ECO:0000313" key="2">
    <source>
        <dbReference type="EMBL" id="BDB99359.1"/>
    </source>
</evidence>
<evidence type="ECO:0000313" key="3">
    <source>
        <dbReference type="Proteomes" id="UP001319921"/>
    </source>
</evidence>
<dbReference type="KEGG" id="scas:SACC_23760"/>
<keyword evidence="1" id="KW-1133">Transmembrane helix</keyword>
<keyword evidence="1" id="KW-0812">Transmembrane</keyword>
<feature type="transmembrane region" description="Helical" evidence="1">
    <location>
        <begin position="6"/>
        <end position="25"/>
    </location>
</feature>
<name>A0AAQ4CU78_9CREN</name>
<feature type="transmembrane region" description="Helical" evidence="1">
    <location>
        <begin position="142"/>
        <end position="159"/>
    </location>
</feature>
<feature type="transmembrane region" description="Helical" evidence="1">
    <location>
        <begin position="97"/>
        <end position="122"/>
    </location>
</feature>
<feature type="transmembrane region" description="Helical" evidence="1">
    <location>
        <begin position="166"/>
        <end position="183"/>
    </location>
</feature>
<dbReference type="Proteomes" id="UP001319921">
    <property type="component" value="Chromosome"/>
</dbReference>
<feature type="transmembrane region" description="Helical" evidence="1">
    <location>
        <begin position="189"/>
        <end position="207"/>
    </location>
</feature>
<feature type="transmembrane region" description="Helical" evidence="1">
    <location>
        <begin position="32"/>
        <end position="56"/>
    </location>
</feature>
<accession>A0AAQ4CU78</accession>
<feature type="transmembrane region" description="Helical" evidence="1">
    <location>
        <begin position="214"/>
        <end position="231"/>
    </location>
</feature>
<protein>
    <submittedName>
        <fullName evidence="2">Uncharacterized protein</fullName>
    </submittedName>
</protein>
<sequence length="256" mass="29366">MSFELVVLSLIASIMVAVIVVILYYMEKIRTYVGVFFVYFSLAMMLTMFLGASIYLFSPSTLSLAIAFGINMAVMITTLAYFFTIAEELVNKSFNGLNIHIISFSVLVVLNEIFMGSTFGIAQFGREYFITPYDAFYYSINSYWFFYPMMTEMLAFYLIHYIKGLIYKELFPLIGVAAFPPTVFNYPQWFYSAILFSLAFSTIGIFTSKGIWRYIYLGIAIGTLLNFINAIPYDLIIIISMVMYYSHILSATLTRH</sequence>
<keyword evidence="3" id="KW-1185">Reference proteome</keyword>
<evidence type="ECO:0000256" key="1">
    <source>
        <dbReference type="SAM" id="Phobius"/>
    </source>
</evidence>
<dbReference type="AlphaFoldDB" id="A0AAQ4CU78"/>
<keyword evidence="1" id="KW-0472">Membrane</keyword>
<dbReference type="RefSeq" id="WP_229569676.1">
    <property type="nucleotide sequence ID" value="NZ_AP025226.1"/>
</dbReference>
<proteinExistence type="predicted"/>
<reference evidence="2 3" key="1">
    <citation type="journal article" date="2022" name="Microbiol. Resour. Announc.">
        <title>Complete Genome Sequence of the Hyperthermophilic and Acidophilic Archaeon Saccharolobus caldissimus Strain HS-3T.</title>
        <authorList>
            <person name="Sakai H.D."/>
            <person name="Kurosawa N."/>
        </authorList>
    </citation>
    <scope>NUCLEOTIDE SEQUENCE [LARGE SCALE GENOMIC DNA]</scope>
    <source>
        <strain evidence="2 3">JCM32116</strain>
    </source>
</reference>
<dbReference type="GeneID" id="68867099"/>